<reference evidence="4 5" key="1">
    <citation type="submission" date="2016-10" db="EMBL/GenBank/DDBJ databases">
        <authorList>
            <person name="de Groot N.N."/>
        </authorList>
    </citation>
    <scope>NUCLEOTIDE SEQUENCE [LARGE SCALE GENOMIC DNA]</scope>
    <source>
        <strain evidence="4 5">DSM 15827</strain>
    </source>
</reference>
<dbReference type="EMBL" id="FOGF01000001">
    <property type="protein sequence ID" value="SEQ55667.1"/>
    <property type="molecule type" value="Genomic_DNA"/>
</dbReference>
<dbReference type="PROSITE" id="PS50084">
    <property type="entry name" value="KH_TYPE_1"/>
    <property type="match status" value="1"/>
</dbReference>
<protein>
    <recommendedName>
        <fullName evidence="3">RNA-binding protein KhpA</fullName>
    </recommendedName>
    <alternativeName>
        <fullName evidence="3">KH-domain protein A</fullName>
    </alternativeName>
</protein>
<evidence type="ECO:0000256" key="1">
    <source>
        <dbReference type="ARBA" id="ARBA00022490"/>
    </source>
</evidence>
<accession>A0A1H9H087</accession>
<dbReference type="GO" id="GO:0009252">
    <property type="term" value="P:peptidoglycan biosynthetic process"/>
    <property type="evidence" value="ECO:0007669"/>
    <property type="project" value="UniProtKB-UniRule"/>
</dbReference>
<evidence type="ECO:0000313" key="4">
    <source>
        <dbReference type="EMBL" id="SEQ55667.1"/>
    </source>
</evidence>
<keyword evidence="5" id="KW-1185">Reference proteome</keyword>
<comment type="function">
    <text evidence="3">A probable RNA chaperone. Forms a complex with KhpB which binds to cellular RNA and controls its expression. Plays a role in peptidoglycan (PG) homeostasis and cell length regulation.</text>
</comment>
<dbReference type="RefSeq" id="WP_089745534.1">
    <property type="nucleotide sequence ID" value="NZ_FOGF01000001.1"/>
</dbReference>
<dbReference type="InterPro" id="IPR009019">
    <property type="entry name" value="KH_sf_prok-type"/>
</dbReference>
<dbReference type="Proteomes" id="UP000198556">
    <property type="component" value="Unassembled WGS sequence"/>
</dbReference>
<evidence type="ECO:0000256" key="3">
    <source>
        <dbReference type="HAMAP-Rule" id="MF_00088"/>
    </source>
</evidence>
<dbReference type="STRING" id="137733.SAMN05421767_10197"/>
<dbReference type="SUPFAM" id="SSF54814">
    <property type="entry name" value="Prokaryotic type KH domain (KH-domain type II)"/>
    <property type="match status" value="1"/>
</dbReference>
<organism evidence="4 5">
    <name type="scientific">Granulicatella balaenopterae</name>
    <dbReference type="NCBI Taxonomy" id="137733"/>
    <lineage>
        <taxon>Bacteria</taxon>
        <taxon>Bacillati</taxon>
        <taxon>Bacillota</taxon>
        <taxon>Bacilli</taxon>
        <taxon>Lactobacillales</taxon>
        <taxon>Carnobacteriaceae</taxon>
        <taxon>Granulicatella</taxon>
    </lineage>
</organism>
<dbReference type="GO" id="GO:0005737">
    <property type="term" value="C:cytoplasm"/>
    <property type="evidence" value="ECO:0007669"/>
    <property type="project" value="UniProtKB-SubCell"/>
</dbReference>
<comment type="subcellular location">
    <subcellularLocation>
        <location evidence="3">Cytoplasm</location>
    </subcellularLocation>
</comment>
<dbReference type="Gene3D" id="3.30.300.20">
    <property type="match status" value="1"/>
</dbReference>
<name>A0A1H9H087_9LACT</name>
<dbReference type="OrthoDB" id="9812389at2"/>
<evidence type="ECO:0000313" key="5">
    <source>
        <dbReference type="Proteomes" id="UP000198556"/>
    </source>
</evidence>
<dbReference type="GO" id="GO:0008360">
    <property type="term" value="P:regulation of cell shape"/>
    <property type="evidence" value="ECO:0007669"/>
    <property type="project" value="UniProtKB-KW"/>
</dbReference>
<dbReference type="Pfam" id="PF13083">
    <property type="entry name" value="KH_KhpA-B"/>
    <property type="match status" value="1"/>
</dbReference>
<keyword evidence="3" id="KW-0143">Chaperone</keyword>
<dbReference type="GO" id="GO:0003723">
    <property type="term" value="F:RNA binding"/>
    <property type="evidence" value="ECO:0007669"/>
    <property type="project" value="UniProtKB-UniRule"/>
</dbReference>
<keyword evidence="1 3" id="KW-0963">Cytoplasm</keyword>
<comment type="subunit">
    <text evidence="3">Forms a complex with KhpB.</text>
</comment>
<dbReference type="CDD" id="cd22533">
    <property type="entry name" value="KH-II_YlqC-like"/>
    <property type="match status" value="1"/>
</dbReference>
<keyword evidence="3" id="KW-0961">Cell wall biogenesis/degradation</keyword>
<dbReference type="InterPro" id="IPR015946">
    <property type="entry name" value="KH_dom-like_a/b"/>
</dbReference>
<dbReference type="AlphaFoldDB" id="A0A1H9H087"/>
<gene>
    <name evidence="3" type="primary">khpA</name>
    <name evidence="4" type="ORF">SAMN05421767_10197</name>
</gene>
<keyword evidence="2 3" id="KW-0694">RNA-binding</keyword>
<dbReference type="PANTHER" id="PTHR34654:SF1">
    <property type="entry name" value="RNA-BINDING PROTEIN KHPA"/>
    <property type="match status" value="1"/>
</dbReference>
<comment type="similarity">
    <text evidence="3">Belongs to the KhpA RNA-binding protein family.</text>
</comment>
<evidence type="ECO:0000256" key="2">
    <source>
        <dbReference type="ARBA" id="ARBA00022884"/>
    </source>
</evidence>
<dbReference type="HAMAP" id="MF_00088">
    <property type="entry name" value="KhpA"/>
    <property type="match status" value="1"/>
</dbReference>
<dbReference type="PANTHER" id="PTHR34654">
    <property type="entry name" value="UPF0109 PROTEIN SCO5592"/>
    <property type="match status" value="1"/>
</dbReference>
<proteinExistence type="inferred from homology"/>
<keyword evidence="3" id="KW-0133">Cell shape</keyword>
<dbReference type="GO" id="GO:0071555">
    <property type="term" value="P:cell wall organization"/>
    <property type="evidence" value="ECO:0007669"/>
    <property type="project" value="UniProtKB-KW"/>
</dbReference>
<dbReference type="InterPro" id="IPR020627">
    <property type="entry name" value="KhpA"/>
</dbReference>
<sequence length="82" mass="9199">MPDISELILAMVEPLVAHPEDITIDISESRDFMEYSLQVHPDDIGRVIGKQGRVARAIRTIAYSVRTKGPKRVRINIENNAA</sequence>